<dbReference type="EMBL" id="CABFOC020000063">
    <property type="protein sequence ID" value="CAH0056242.1"/>
    <property type="molecule type" value="Genomic_DNA"/>
</dbReference>
<organism evidence="3 4">
    <name type="scientific">Clonostachys solani</name>
    <dbReference type="NCBI Taxonomy" id="160281"/>
    <lineage>
        <taxon>Eukaryota</taxon>
        <taxon>Fungi</taxon>
        <taxon>Dikarya</taxon>
        <taxon>Ascomycota</taxon>
        <taxon>Pezizomycotina</taxon>
        <taxon>Sordariomycetes</taxon>
        <taxon>Hypocreomycetidae</taxon>
        <taxon>Hypocreales</taxon>
        <taxon>Bionectriaceae</taxon>
        <taxon>Clonostachys</taxon>
    </lineage>
</organism>
<dbReference type="SUPFAM" id="SSF51905">
    <property type="entry name" value="FAD/NAD(P)-binding domain"/>
    <property type="match status" value="1"/>
</dbReference>
<accession>A0A9P0ENK7</accession>
<keyword evidence="1" id="KW-1133">Transmembrane helix</keyword>
<keyword evidence="4" id="KW-1185">Reference proteome</keyword>
<protein>
    <recommendedName>
        <fullName evidence="2">FAD dependent oxidoreductase domain-containing protein</fullName>
    </recommendedName>
</protein>
<dbReference type="Pfam" id="PF01266">
    <property type="entry name" value="DAO"/>
    <property type="match status" value="1"/>
</dbReference>
<keyword evidence="1" id="KW-0812">Transmembrane</keyword>
<dbReference type="GO" id="GO:0042147">
    <property type="term" value="P:retrograde transport, endosome to Golgi"/>
    <property type="evidence" value="ECO:0007669"/>
    <property type="project" value="TreeGrafter"/>
</dbReference>
<evidence type="ECO:0000313" key="3">
    <source>
        <dbReference type="EMBL" id="CAH0056242.1"/>
    </source>
</evidence>
<dbReference type="InterPro" id="IPR006076">
    <property type="entry name" value="FAD-dep_OxRdtase"/>
</dbReference>
<name>A0A9P0ENK7_9HYPO</name>
<reference evidence="4" key="1">
    <citation type="submission" date="2019-06" db="EMBL/GenBank/DDBJ databases">
        <authorList>
            <person name="Broberg M."/>
        </authorList>
    </citation>
    <scope>NUCLEOTIDE SEQUENCE [LARGE SCALE GENOMIC DNA]</scope>
</reference>
<evidence type="ECO:0000259" key="2">
    <source>
        <dbReference type="Pfam" id="PF01266"/>
    </source>
</evidence>
<sequence length="468" mass="50125">MTAHGGGGGGAARHEANHGSESHLNIVIIGGGVIGVSIAYYLTRHQAYSPSRHHITLLEATSIGGGASGKAGGLLAQWAYPASLVSLSFDLHAELAAKHDGAKAWGFRTIRCGKITAGDRDLDKEQRRASSNGDWLSWAREMIPWAPLGKQRELNKDPQGTARVDLPEDLDWFRADGISKYEDIAPRKETAQVQPYLFTSVMAKLAEKEGVKVLQEAAVEEIESVVEDGAEVVKGVRYIHKPTAQSISMPADIVILAAGPWTPALLPSVPIRALRAHSVTIKPNRPLSAYCLFTDITVPSDEAASPIHTASVHDPASAARDYLSEPELQGGSRPFVRVVSPEIYSRPNNEVYIAGESDERVPLPAGTDEVEIDHAACDLIEQAVASVSDELRDGVVTRRRACYLPTVDVPSGNPLIGNTWIDGLLLASGHSCWGIHNAPATGKVISELVFDGKATSADISALDPRMVM</sequence>
<dbReference type="Proteomes" id="UP000775872">
    <property type="component" value="Unassembled WGS sequence"/>
</dbReference>
<dbReference type="Gene3D" id="3.50.50.60">
    <property type="entry name" value="FAD/NAD(P)-binding domain"/>
    <property type="match status" value="3"/>
</dbReference>
<evidence type="ECO:0000256" key="1">
    <source>
        <dbReference type="SAM" id="Phobius"/>
    </source>
</evidence>
<dbReference type="Gene3D" id="3.30.9.10">
    <property type="entry name" value="D-Amino Acid Oxidase, subunit A, domain 2"/>
    <property type="match status" value="1"/>
</dbReference>
<dbReference type="InterPro" id="IPR036188">
    <property type="entry name" value="FAD/NAD-bd_sf"/>
</dbReference>
<comment type="caution">
    <text evidence="3">The sequence shown here is derived from an EMBL/GenBank/DDBJ whole genome shotgun (WGS) entry which is preliminary data.</text>
</comment>
<feature type="domain" description="FAD dependent oxidoreductase" evidence="2">
    <location>
        <begin position="26"/>
        <end position="448"/>
    </location>
</feature>
<dbReference type="GO" id="GO:0005770">
    <property type="term" value="C:late endosome"/>
    <property type="evidence" value="ECO:0007669"/>
    <property type="project" value="TreeGrafter"/>
</dbReference>
<proteinExistence type="predicted"/>
<dbReference type="GO" id="GO:0005829">
    <property type="term" value="C:cytosol"/>
    <property type="evidence" value="ECO:0007669"/>
    <property type="project" value="GOC"/>
</dbReference>
<dbReference type="AlphaFoldDB" id="A0A9P0ENK7"/>
<keyword evidence="1" id="KW-0472">Membrane</keyword>
<reference evidence="3 4" key="2">
    <citation type="submission" date="2021-10" db="EMBL/GenBank/DDBJ databases">
        <authorList>
            <person name="Piombo E."/>
        </authorList>
    </citation>
    <scope>NUCLEOTIDE SEQUENCE [LARGE SCALE GENOMIC DNA]</scope>
</reference>
<gene>
    <name evidence="3" type="ORF">CSOL1703_00006179</name>
</gene>
<dbReference type="PANTHER" id="PTHR13847:SF150">
    <property type="entry name" value="OXIDOREDUCTASE TDA3-RELATED"/>
    <property type="match status" value="1"/>
</dbReference>
<dbReference type="PANTHER" id="PTHR13847">
    <property type="entry name" value="SARCOSINE DEHYDROGENASE-RELATED"/>
    <property type="match status" value="1"/>
</dbReference>
<dbReference type="OrthoDB" id="498204at2759"/>
<evidence type="ECO:0000313" key="4">
    <source>
        <dbReference type="Proteomes" id="UP000775872"/>
    </source>
</evidence>
<feature type="transmembrane region" description="Helical" evidence="1">
    <location>
        <begin position="23"/>
        <end position="42"/>
    </location>
</feature>